<feature type="region of interest" description="Disordered" evidence="2">
    <location>
        <begin position="574"/>
        <end position="601"/>
    </location>
</feature>
<dbReference type="InterPro" id="IPR000210">
    <property type="entry name" value="BTB/POZ_dom"/>
</dbReference>
<dbReference type="PANTHER" id="PTHR46672">
    <property type="entry name" value="OS08G0495500 PROTEIN-RELATED"/>
    <property type="match status" value="1"/>
</dbReference>
<dbReference type="PANTHER" id="PTHR46672:SF1">
    <property type="entry name" value="OS08G0103600 PROTEIN"/>
    <property type="match status" value="1"/>
</dbReference>
<dbReference type="EMBL" id="JAPFFI010000006">
    <property type="protein sequence ID" value="KAJ6391662.1"/>
    <property type="molecule type" value="Genomic_DNA"/>
</dbReference>
<evidence type="ECO:0000313" key="4">
    <source>
        <dbReference type="EMBL" id="KAJ6391662.1"/>
    </source>
</evidence>
<dbReference type="Proteomes" id="UP001141253">
    <property type="component" value="Chromosome 2"/>
</dbReference>
<sequence>MSLFQTRSSPYFYFSTDNGRTIKSEMADSKVDTISRLAQWRIENSGPCSYKKSDPFKVGIWNWYLSIEKNRCLCIRLFPEPSRASKEQSPIAKFVIRVSNAGAYNRRPYISPVHERLLRTSEDFICPVDSSAFHGRLIIDVEFLDLKICPLNGGEASSIWPGDGTMRSLSTQGILRCLSRMLDEAIHADVTIHTADGTLSAHKAILSASSPVFQSMFHHDLMEKESSTIYIEDMTLESCMTLLSYLYGTITQEDFWKHRGSLLGAANKYDIAALKDACEESLLEDINTMNVLERMQEAWLYQLNKLKKGCLTYLFDFGKIYDVRDEIGDFFRHADKELMVEMFQEFRPGGGHLLITSNPWMGRCSSPLQSKTMRHLPGLKKKSLEDIPDYKDRYERLGFKQAHLDGFTLKIPCKSPKNFIEVDAGKDCEARDTLSVNYLTTPKHPPSSPLQSDVLWSLRFDLLLQSPKTGAVSNGMPSVSGSSLDFLWLAAPPLSMGSPPIVPAAAHTQVPPVSSICNHGHHFLLERDLKVYCHPLVLPFGAQTWSLQPQQPPTKFGTPPHLANQGMMAISPAMGQNGASLAGQPKMDSKSVPSPTPTSESIYHETRLNNQANPPPVVDFGESGPVRCSRCKGYINPFMKFIDHGRRFICNFCASEAGLSKEAKKLFLFHGFADETPSDYQCNLGPDGRRRDADERPELCRGTVKFVASKEYIHGQLSKRDF</sequence>
<comment type="pathway">
    <text evidence="1">Protein modification; protein ubiquitination.</text>
</comment>
<reference evidence="4" key="1">
    <citation type="submission" date="2022-10" db="EMBL/GenBank/DDBJ databases">
        <authorList>
            <person name="Hyden B.L."/>
            <person name="Feng K."/>
            <person name="Yates T."/>
            <person name="Jawdy S."/>
            <person name="Smart L.B."/>
            <person name="Muchero W."/>
        </authorList>
    </citation>
    <scope>NUCLEOTIDE SEQUENCE</scope>
    <source>
        <tissue evidence="4">Shoot tip</tissue>
    </source>
</reference>
<proteinExistence type="predicted"/>
<feature type="compositionally biased region" description="Polar residues" evidence="2">
    <location>
        <begin position="591"/>
        <end position="601"/>
    </location>
</feature>
<keyword evidence="5" id="KW-1185">Reference proteome</keyword>
<evidence type="ECO:0000313" key="5">
    <source>
        <dbReference type="Proteomes" id="UP001141253"/>
    </source>
</evidence>
<dbReference type="PROSITE" id="PS50097">
    <property type="entry name" value="BTB"/>
    <property type="match status" value="1"/>
</dbReference>
<dbReference type="InterPro" id="IPR011333">
    <property type="entry name" value="SKP1/BTB/POZ_sf"/>
</dbReference>
<dbReference type="Gene3D" id="2.30.30.380">
    <property type="entry name" value="Zn-finger domain of Sec23/24"/>
    <property type="match status" value="1"/>
</dbReference>
<reference evidence="4" key="2">
    <citation type="journal article" date="2023" name="Int. J. Mol. Sci.">
        <title>De Novo Assembly and Annotation of 11 Diverse Shrub Willow (Salix) Genomes Reveals Novel Gene Organization in Sex-Linked Regions.</title>
        <authorList>
            <person name="Hyden B."/>
            <person name="Feng K."/>
            <person name="Yates T.B."/>
            <person name="Jawdy S."/>
            <person name="Cereghino C."/>
            <person name="Smart L.B."/>
            <person name="Muchero W."/>
        </authorList>
    </citation>
    <scope>NUCLEOTIDE SEQUENCE</scope>
    <source>
        <tissue evidence="4">Shoot tip</tissue>
    </source>
</reference>
<dbReference type="SUPFAM" id="SSF54695">
    <property type="entry name" value="POZ domain"/>
    <property type="match status" value="1"/>
</dbReference>
<gene>
    <name evidence="4" type="ORF">OIU77_025600</name>
</gene>
<dbReference type="InterPro" id="IPR006895">
    <property type="entry name" value="Znf_Sec23_Sec24"/>
</dbReference>
<protein>
    <recommendedName>
        <fullName evidence="3">BTB domain-containing protein</fullName>
    </recommendedName>
</protein>
<dbReference type="Gene3D" id="3.30.710.10">
    <property type="entry name" value="Potassium Channel Kv1.1, Chain A"/>
    <property type="match status" value="1"/>
</dbReference>
<evidence type="ECO:0000256" key="1">
    <source>
        <dbReference type="ARBA" id="ARBA00004906"/>
    </source>
</evidence>
<dbReference type="Pfam" id="PF00651">
    <property type="entry name" value="BTB"/>
    <property type="match status" value="1"/>
</dbReference>
<organism evidence="4 5">
    <name type="scientific">Salix suchowensis</name>
    <dbReference type="NCBI Taxonomy" id="1278906"/>
    <lineage>
        <taxon>Eukaryota</taxon>
        <taxon>Viridiplantae</taxon>
        <taxon>Streptophyta</taxon>
        <taxon>Embryophyta</taxon>
        <taxon>Tracheophyta</taxon>
        <taxon>Spermatophyta</taxon>
        <taxon>Magnoliopsida</taxon>
        <taxon>eudicotyledons</taxon>
        <taxon>Gunneridae</taxon>
        <taxon>Pentapetalae</taxon>
        <taxon>rosids</taxon>
        <taxon>fabids</taxon>
        <taxon>Malpighiales</taxon>
        <taxon>Salicaceae</taxon>
        <taxon>Saliceae</taxon>
        <taxon>Salix</taxon>
    </lineage>
</organism>
<evidence type="ECO:0000259" key="3">
    <source>
        <dbReference type="PROSITE" id="PS50097"/>
    </source>
</evidence>
<dbReference type="SUPFAM" id="SSF82919">
    <property type="entry name" value="Zn-finger domain of Sec23/24"/>
    <property type="match status" value="1"/>
</dbReference>
<name>A0ABQ9BWT4_9ROSI</name>
<dbReference type="Pfam" id="PF04810">
    <property type="entry name" value="zf-Sec23_Sec24"/>
    <property type="match status" value="1"/>
</dbReference>
<evidence type="ECO:0000256" key="2">
    <source>
        <dbReference type="SAM" id="MobiDB-lite"/>
    </source>
</evidence>
<dbReference type="CDD" id="cd18186">
    <property type="entry name" value="BTB_POZ_ZBTB_KLHL-like"/>
    <property type="match status" value="1"/>
</dbReference>
<dbReference type="InterPro" id="IPR044714">
    <property type="entry name" value="AtSIBP1-like"/>
</dbReference>
<comment type="caution">
    <text evidence="4">The sequence shown here is derived from an EMBL/GenBank/DDBJ whole genome shotgun (WGS) entry which is preliminary data.</text>
</comment>
<dbReference type="InterPro" id="IPR036174">
    <property type="entry name" value="Znf_Sec23_Sec24_sf"/>
</dbReference>
<dbReference type="SMART" id="SM00225">
    <property type="entry name" value="BTB"/>
    <property type="match status" value="1"/>
</dbReference>
<feature type="domain" description="BTB" evidence="3">
    <location>
        <begin position="188"/>
        <end position="247"/>
    </location>
</feature>
<accession>A0ABQ9BWT4</accession>